<reference evidence="2 3" key="1">
    <citation type="submission" date="2015-09" db="EMBL/GenBank/DDBJ databases">
        <title>Draft Genome Sequence of Pseudoalteromonas lipolytica UCD-48B.</title>
        <authorList>
            <person name="Krusor M."/>
            <person name="Coil D.A."/>
            <person name="Lang J.M."/>
            <person name="Eisen J.A."/>
            <person name="Alexiev A."/>
        </authorList>
    </citation>
    <scope>NUCLEOTIDE SEQUENCE [LARGE SCALE GENOMIC DNA]</scope>
    <source>
        <strain evidence="2 3">UCD-48B</strain>
    </source>
</reference>
<feature type="transmembrane region" description="Helical" evidence="1">
    <location>
        <begin position="125"/>
        <end position="147"/>
    </location>
</feature>
<sequence>MSYKEMTIWGTLVVTIGLLSYYLLGINSLQAAGALSQETMVSYLYRVAVVAVILEIIMQSVLAGIKHKEADLGDDERDKLIDLKSTKLGHWFCSATILICVFLATQIERVSGRMLLPEVSDLYNIMHFLIIGFLVSEIITIASKAYLYRRDS</sequence>
<gene>
    <name evidence="2" type="ORF">AOG27_10285</name>
</gene>
<keyword evidence="1" id="KW-0472">Membrane</keyword>
<dbReference type="PATRIC" id="fig|570156.3.peg.3146"/>
<dbReference type="Proteomes" id="UP000050378">
    <property type="component" value="Unassembled WGS sequence"/>
</dbReference>
<accession>A0A0P7E7I9</accession>
<feature type="transmembrane region" description="Helical" evidence="1">
    <location>
        <begin position="86"/>
        <end position="105"/>
    </location>
</feature>
<comment type="caution">
    <text evidence="2">The sequence shown here is derived from an EMBL/GenBank/DDBJ whole genome shotgun (WGS) entry which is preliminary data.</text>
</comment>
<name>A0A0P7E7I9_9GAMM</name>
<organism evidence="2 3">
    <name type="scientific">Pseudoalteromonas lipolytica</name>
    <dbReference type="NCBI Taxonomy" id="570156"/>
    <lineage>
        <taxon>Bacteria</taxon>
        <taxon>Pseudomonadati</taxon>
        <taxon>Pseudomonadota</taxon>
        <taxon>Gammaproteobacteria</taxon>
        <taxon>Alteromonadales</taxon>
        <taxon>Pseudoalteromonadaceae</taxon>
        <taxon>Pseudoalteromonas</taxon>
    </lineage>
</organism>
<protein>
    <submittedName>
        <fullName evidence="2">Uncharacterized protein</fullName>
    </submittedName>
</protein>
<feature type="transmembrane region" description="Helical" evidence="1">
    <location>
        <begin position="44"/>
        <end position="65"/>
    </location>
</feature>
<keyword evidence="1" id="KW-0812">Transmembrane</keyword>
<evidence type="ECO:0000313" key="2">
    <source>
        <dbReference type="EMBL" id="KPM83484.1"/>
    </source>
</evidence>
<dbReference type="RefSeq" id="WP_054552939.1">
    <property type="nucleotide sequence ID" value="NZ_LJTC01000006.1"/>
</dbReference>
<dbReference type="AlphaFoldDB" id="A0A0P7E7I9"/>
<keyword evidence="1" id="KW-1133">Transmembrane helix</keyword>
<feature type="transmembrane region" description="Helical" evidence="1">
    <location>
        <begin position="7"/>
        <end position="24"/>
    </location>
</feature>
<dbReference type="STRING" id="570156.AOG27_10285"/>
<dbReference type="OrthoDB" id="7630939at2"/>
<evidence type="ECO:0000313" key="3">
    <source>
        <dbReference type="Proteomes" id="UP000050378"/>
    </source>
</evidence>
<evidence type="ECO:0000256" key="1">
    <source>
        <dbReference type="SAM" id="Phobius"/>
    </source>
</evidence>
<proteinExistence type="predicted"/>
<dbReference type="EMBL" id="LJTC01000006">
    <property type="protein sequence ID" value="KPM83484.1"/>
    <property type="molecule type" value="Genomic_DNA"/>
</dbReference>